<feature type="region of interest" description="Disordered" evidence="1">
    <location>
        <begin position="233"/>
        <end position="254"/>
    </location>
</feature>
<feature type="compositionally biased region" description="Polar residues" evidence="1">
    <location>
        <begin position="234"/>
        <end position="254"/>
    </location>
</feature>
<evidence type="ECO:0000313" key="3">
    <source>
        <dbReference type="Proteomes" id="UP000822688"/>
    </source>
</evidence>
<reference evidence="2" key="1">
    <citation type="submission" date="2020-06" db="EMBL/GenBank/DDBJ databases">
        <title>WGS assembly of Ceratodon purpureus strain R40.</title>
        <authorList>
            <person name="Carey S.B."/>
            <person name="Jenkins J."/>
            <person name="Shu S."/>
            <person name="Lovell J.T."/>
            <person name="Sreedasyam A."/>
            <person name="Maumus F."/>
            <person name="Tiley G.P."/>
            <person name="Fernandez-Pozo N."/>
            <person name="Barry K."/>
            <person name="Chen C."/>
            <person name="Wang M."/>
            <person name="Lipzen A."/>
            <person name="Daum C."/>
            <person name="Saski C.A."/>
            <person name="Payton A.C."/>
            <person name="Mcbreen J.C."/>
            <person name="Conrad R.E."/>
            <person name="Kollar L.M."/>
            <person name="Olsson S."/>
            <person name="Huttunen S."/>
            <person name="Landis J.B."/>
            <person name="Wickett N.J."/>
            <person name="Johnson M.G."/>
            <person name="Rensing S.A."/>
            <person name="Grimwood J."/>
            <person name="Schmutz J."/>
            <person name="Mcdaniel S.F."/>
        </authorList>
    </citation>
    <scope>NUCLEOTIDE SEQUENCE</scope>
    <source>
        <strain evidence="2">R40</strain>
    </source>
</reference>
<dbReference type="Proteomes" id="UP000822688">
    <property type="component" value="Chromosome 3"/>
</dbReference>
<protein>
    <submittedName>
        <fullName evidence="2">Uncharacterized protein</fullName>
    </submittedName>
</protein>
<keyword evidence="3" id="KW-1185">Reference proteome</keyword>
<evidence type="ECO:0000313" key="2">
    <source>
        <dbReference type="EMBL" id="KAG0584074.1"/>
    </source>
</evidence>
<accession>A0A8T0IJW0</accession>
<dbReference type="EMBL" id="CM026423">
    <property type="protein sequence ID" value="KAG0584074.1"/>
    <property type="molecule type" value="Genomic_DNA"/>
</dbReference>
<dbReference type="AlphaFoldDB" id="A0A8T0IJW0"/>
<gene>
    <name evidence="2" type="ORF">KC19_3G183000</name>
</gene>
<evidence type="ECO:0000256" key="1">
    <source>
        <dbReference type="SAM" id="MobiDB-lite"/>
    </source>
</evidence>
<proteinExistence type="predicted"/>
<name>A0A8T0IJW0_CERPU</name>
<comment type="caution">
    <text evidence="2">The sequence shown here is derived from an EMBL/GenBank/DDBJ whole genome shotgun (WGS) entry which is preliminary data.</text>
</comment>
<organism evidence="2 3">
    <name type="scientific">Ceratodon purpureus</name>
    <name type="common">Fire moss</name>
    <name type="synonym">Dicranum purpureum</name>
    <dbReference type="NCBI Taxonomy" id="3225"/>
    <lineage>
        <taxon>Eukaryota</taxon>
        <taxon>Viridiplantae</taxon>
        <taxon>Streptophyta</taxon>
        <taxon>Embryophyta</taxon>
        <taxon>Bryophyta</taxon>
        <taxon>Bryophytina</taxon>
        <taxon>Bryopsida</taxon>
        <taxon>Dicranidae</taxon>
        <taxon>Pseudoditrichales</taxon>
        <taxon>Ditrichaceae</taxon>
        <taxon>Ceratodon</taxon>
    </lineage>
</organism>
<sequence length="314" mass="35217">MRSITMPLPLTSAENQAAPVRTTSRAQALLVEMVQQSRFSIPGAQQHGLTALATELPPKQKSAEVTENGARGEGEDINYRKEDITQTEFTEGVGKSNNLQEDDVTQIVITEVSEPTEPRFITPKEVSLFDDWRPGSKKIDKPPSVDENHWLRVEMEKQHELRLAQKKATRTKELRNLRRFEGAGVDDTNDITPPSIYSSQLSIANFVIKEDIEESVQGYAKFLYRPGAAWKNLGSDSASSTRTSGPLETEFRSNSWESRKSTTELVQGISSASARREAMRKELAERLREDLLRKKLLISQNRAAARAHSSCRCC</sequence>